<keyword evidence="2" id="KW-0812">Transmembrane</keyword>
<comment type="caution">
    <text evidence="4">The sequence shown here is derived from an EMBL/GenBank/DDBJ whole genome shotgun (WGS) entry which is preliminary data.</text>
</comment>
<sequence>MAYAPFRGGFGRVSSLLLLLLGMMHFTLAQDGSHLNAIDETRNTPQSASLPNAMSSDAMGAILEDGQLRRAYMALVSMFSDTSRKAAGKYGVSELTMLSNDLDSHVRNMNAKTDEPYRLDLKRGIAENNEDEDEDELEKRAGLLGELLPGLGGGRPDKGNAREGAPSGGNTTSDQADGGTSSTKALGEGGLLGGLVGNLAGGGKGGQEGGEGGGGGGGLGGGGGPIGGLISNVAGNLVGKFLNGTGADLAGAGFFGGVGAGEGAAQALNLTTAADSKTTGLQVAQENGMTNSGLNPIVQNAAIGLTATAVKAAMNNNLLQLPPIAALAASLGTGLGNGGAMALGLTQKNLQPSLNGSGVDNIVGGLGFGASRAFLANLNLTGGMTSLLPSIDFGAAAKGVGTGIGRGAALGLKLTNNTAVEPPPPASPSDIPGIAGTFAFGLSRSLTDSIDPKSIGNLVPGDLDIGGAALSVGTGLGGGAAKGLKLVSQDKNLAPPPPRSASDISGIAGTLAFGLSNSFTDGINISAQSLGSMLPPFDLGATAMNVGAGLGSGSAKGLGLAAKSIAPPPPPGSLQDIPQIAGTFAFGLGDALTGNLNLTDVAKGITDGAGSFLTGGIDGLLSKFGTPLASGLGRGLGRGSAVGLGLQPETAPEQQRSAPRGEADVGGLAQSFGEGLSSRFLANDTIGKALKTLSGGRDGAGGLMDLVAKIDIPRVANGLTRGLLTGAGDGVQAIGGINSIINGTSRAPNGPVPDTKVEFDDTAGGAAVGFGQGLGSSGVVTLQKLLARGIDLKPVLGSGSGPGKTRRDVGDVSTKSLALVGRQSRLPADPLGLDLCRFIDADAISVLAQKGVDVLTCDGVAGLFLIALGLQRSGTVDLDLSENTRDAIKGLIPRGIIRVESQGHKFEIDGKTLGDNFGGSLLGMAGAITINGSPFGRFAAFLVLHIGGAILGLYIVLPLVLTFTSLRNMVVRLRIPHVLPSWTPKASRILMLFVVAPSLLFILIFGLVAGSASGHLKTAHGVLGIIVLIIAIASVVLYFFAKQAELAPGEPPSGAIKMGYVTMASNACNQLLLILLVPTLITGFADLSSITLCLTRAVLPFELVVALGFLLAFVFLLGQYTSAAELILIFIANRKASKARSNPAAEKTIRRVDTPES</sequence>
<keyword evidence="2" id="KW-0472">Membrane</keyword>
<feature type="signal peptide" evidence="3">
    <location>
        <begin position="1"/>
        <end position="29"/>
    </location>
</feature>
<accession>A0ABQ0CR15</accession>
<feature type="region of interest" description="Disordered" evidence="1">
    <location>
        <begin position="146"/>
        <end position="187"/>
    </location>
</feature>
<feature type="compositionally biased region" description="Polar residues" evidence="1">
    <location>
        <begin position="168"/>
        <end position="184"/>
    </location>
</feature>
<keyword evidence="3" id="KW-0732">Signal</keyword>
<evidence type="ECO:0000313" key="4">
    <source>
        <dbReference type="EMBL" id="GAB0135886.1"/>
    </source>
</evidence>
<reference evidence="5" key="1">
    <citation type="submission" date="2024-06" db="EMBL/GenBank/DDBJ databases">
        <title>Draft Genome Sequences of Epichloe bromicola Strains Isolated from Elymus ciliaris.</title>
        <authorList>
            <consortium name="Epichloe bromicola genome sequencing consortium"/>
            <person name="Miura A."/>
            <person name="Imano S."/>
            <person name="Ashida A."/>
            <person name="Sato I."/>
            <person name="Chiba S."/>
            <person name="Tanaka A."/>
            <person name="Camagna M."/>
            <person name="Takemoto D."/>
        </authorList>
    </citation>
    <scope>NUCLEOTIDE SEQUENCE [LARGE SCALE GENOMIC DNA]</scope>
    <source>
        <strain evidence="5">DP</strain>
    </source>
</reference>
<feature type="transmembrane region" description="Helical" evidence="2">
    <location>
        <begin position="1105"/>
        <end position="1131"/>
    </location>
</feature>
<keyword evidence="2" id="KW-1133">Transmembrane helix</keyword>
<feature type="transmembrane region" description="Helical" evidence="2">
    <location>
        <begin position="1021"/>
        <end position="1040"/>
    </location>
</feature>
<name>A0ABQ0CR15_9HYPO</name>
<feature type="transmembrane region" description="Helical" evidence="2">
    <location>
        <begin position="938"/>
        <end position="964"/>
    </location>
</feature>
<feature type="chain" id="PRO_5046571684" evidence="3">
    <location>
        <begin position="30"/>
        <end position="1157"/>
    </location>
</feature>
<evidence type="ECO:0000256" key="2">
    <source>
        <dbReference type="SAM" id="Phobius"/>
    </source>
</evidence>
<keyword evidence="5" id="KW-1185">Reference proteome</keyword>
<feature type="region of interest" description="Disordered" evidence="1">
    <location>
        <begin position="642"/>
        <end position="663"/>
    </location>
</feature>
<evidence type="ECO:0000256" key="3">
    <source>
        <dbReference type="SAM" id="SignalP"/>
    </source>
</evidence>
<dbReference type="EMBL" id="BAAFGZ010000155">
    <property type="protein sequence ID" value="GAB0135886.1"/>
    <property type="molecule type" value="Genomic_DNA"/>
</dbReference>
<feature type="transmembrane region" description="Helical" evidence="2">
    <location>
        <begin position="1060"/>
        <end position="1085"/>
    </location>
</feature>
<feature type="transmembrane region" description="Helical" evidence="2">
    <location>
        <begin position="989"/>
        <end position="1009"/>
    </location>
</feature>
<organism evidence="4 5">
    <name type="scientific">Epichloe bromicola</name>
    <dbReference type="NCBI Taxonomy" id="79588"/>
    <lineage>
        <taxon>Eukaryota</taxon>
        <taxon>Fungi</taxon>
        <taxon>Dikarya</taxon>
        <taxon>Ascomycota</taxon>
        <taxon>Pezizomycotina</taxon>
        <taxon>Sordariomycetes</taxon>
        <taxon>Hypocreomycetidae</taxon>
        <taxon>Hypocreales</taxon>
        <taxon>Clavicipitaceae</taxon>
        <taxon>Epichloe</taxon>
    </lineage>
</organism>
<gene>
    <name evidence="4" type="primary">g4208</name>
    <name evidence="4" type="ORF">EsDP_00004208</name>
</gene>
<dbReference type="Proteomes" id="UP001562357">
    <property type="component" value="Unassembled WGS sequence"/>
</dbReference>
<evidence type="ECO:0000256" key="1">
    <source>
        <dbReference type="SAM" id="MobiDB-lite"/>
    </source>
</evidence>
<protein>
    <submittedName>
        <fullName evidence="4">Uncharacterized protein</fullName>
    </submittedName>
</protein>
<proteinExistence type="predicted"/>
<evidence type="ECO:0000313" key="5">
    <source>
        <dbReference type="Proteomes" id="UP001562357"/>
    </source>
</evidence>